<reference evidence="3" key="1">
    <citation type="submission" date="2022-11" db="UniProtKB">
        <authorList>
            <consortium name="WormBaseParasite"/>
        </authorList>
    </citation>
    <scope>IDENTIFICATION</scope>
</reference>
<accession>A0A914VGX4</accession>
<name>A0A914VGX4_9BILA</name>
<protein>
    <submittedName>
        <fullName evidence="3">Uncharacterized protein</fullName>
    </submittedName>
</protein>
<evidence type="ECO:0000256" key="1">
    <source>
        <dbReference type="SAM" id="MobiDB-lite"/>
    </source>
</evidence>
<dbReference type="AlphaFoldDB" id="A0A914VGX4"/>
<dbReference type="WBParaSite" id="PSAMB.scaffold19548size807.g37905.t1">
    <property type="protein sequence ID" value="PSAMB.scaffold19548size807.g37905.t1"/>
    <property type="gene ID" value="PSAMB.scaffold19548size807.g37905"/>
</dbReference>
<feature type="region of interest" description="Disordered" evidence="1">
    <location>
        <begin position="1"/>
        <end position="38"/>
    </location>
</feature>
<evidence type="ECO:0000313" key="2">
    <source>
        <dbReference type="Proteomes" id="UP000887566"/>
    </source>
</evidence>
<feature type="compositionally biased region" description="Gly residues" evidence="1">
    <location>
        <begin position="1"/>
        <end position="16"/>
    </location>
</feature>
<keyword evidence="2" id="KW-1185">Reference proteome</keyword>
<dbReference type="Proteomes" id="UP000887566">
    <property type="component" value="Unplaced"/>
</dbReference>
<sequence length="81" mass="8437">MRGRLVGGGEAGGPGPRGEEEEDTKEERGRSIPAGRGGPINCRLLAPLPLGMAAARRTPIAGHRRRTKRLCCSVPLAAAPV</sequence>
<organism evidence="2 3">
    <name type="scientific">Plectus sambesii</name>
    <dbReference type="NCBI Taxonomy" id="2011161"/>
    <lineage>
        <taxon>Eukaryota</taxon>
        <taxon>Metazoa</taxon>
        <taxon>Ecdysozoa</taxon>
        <taxon>Nematoda</taxon>
        <taxon>Chromadorea</taxon>
        <taxon>Plectida</taxon>
        <taxon>Plectina</taxon>
        <taxon>Plectoidea</taxon>
        <taxon>Plectidae</taxon>
        <taxon>Plectus</taxon>
    </lineage>
</organism>
<proteinExistence type="predicted"/>
<evidence type="ECO:0000313" key="3">
    <source>
        <dbReference type="WBParaSite" id="PSAMB.scaffold19548size807.g37905.t1"/>
    </source>
</evidence>